<feature type="domain" description="BON" evidence="2">
    <location>
        <begin position="127"/>
        <end position="194"/>
    </location>
</feature>
<dbReference type="Proteomes" id="UP000318199">
    <property type="component" value="Unassembled WGS sequence"/>
</dbReference>
<dbReference type="OrthoDB" id="5294487at2"/>
<dbReference type="PROSITE" id="PS50914">
    <property type="entry name" value="BON"/>
    <property type="match status" value="2"/>
</dbReference>
<accession>A0A562ZNC2</accession>
<protein>
    <submittedName>
        <fullName evidence="3">BON domain-containing protein</fullName>
    </submittedName>
</protein>
<organism evidence="3 4">
    <name type="scientific">Caenimonas sedimenti</name>
    <dbReference type="NCBI Taxonomy" id="2596921"/>
    <lineage>
        <taxon>Bacteria</taxon>
        <taxon>Pseudomonadati</taxon>
        <taxon>Pseudomonadota</taxon>
        <taxon>Betaproteobacteria</taxon>
        <taxon>Burkholderiales</taxon>
        <taxon>Comamonadaceae</taxon>
        <taxon>Caenimonas</taxon>
    </lineage>
</organism>
<dbReference type="EMBL" id="VOBQ01000014">
    <property type="protein sequence ID" value="TWO69856.1"/>
    <property type="molecule type" value="Genomic_DNA"/>
</dbReference>
<gene>
    <name evidence="3" type="ORF">FN976_18750</name>
</gene>
<dbReference type="PANTHER" id="PTHR34606">
    <property type="entry name" value="BON DOMAIN-CONTAINING PROTEIN"/>
    <property type="match status" value="1"/>
</dbReference>
<feature type="domain" description="BON" evidence="2">
    <location>
        <begin position="51"/>
        <end position="118"/>
    </location>
</feature>
<dbReference type="SMART" id="SM00749">
    <property type="entry name" value="BON"/>
    <property type="match status" value="2"/>
</dbReference>
<proteinExistence type="predicted"/>
<keyword evidence="4" id="KW-1185">Reference proteome</keyword>
<evidence type="ECO:0000313" key="3">
    <source>
        <dbReference type="EMBL" id="TWO69856.1"/>
    </source>
</evidence>
<dbReference type="Gene3D" id="3.40.1520.20">
    <property type="match status" value="1"/>
</dbReference>
<feature type="signal peptide" evidence="1">
    <location>
        <begin position="1"/>
        <end position="23"/>
    </location>
</feature>
<evidence type="ECO:0000313" key="4">
    <source>
        <dbReference type="Proteomes" id="UP000318199"/>
    </source>
</evidence>
<dbReference type="InterPro" id="IPR014004">
    <property type="entry name" value="Transpt-assoc_nodulatn_dom_bac"/>
</dbReference>
<dbReference type="AlphaFoldDB" id="A0A562ZNC2"/>
<comment type="caution">
    <text evidence="3">The sequence shown here is derived from an EMBL/GenBank/DDBJ whole genome shotgun (WGS) entry which is preliminary data.</text>
</comment>
<dbReference type="RefSeq" id="WP_145894568.1">
    <property type="nucleotide sequence ID" value="NZ_VOBQ01000014.1"/>
</dbReference>
<dbReference type="PANTHER" id="PTHR34606:SF15">
    <property type="entry name" value="BON DOMAIN-CONTAINING PROTEIN"/>
    <property type="match status" value="1"/>
</dbReference>
<dbReference type="PROSITE" id="PS51257">
    <property type="entry name" value="PROKAR_LIPOPROTEIN"/>
    <property type="match status" value="1"/>
</dbReference>
<dbReference type="InterPro" id="IPR051686">
    <property type="entry name" value="Lipoprotein_DolP"/>
</dbReference>
<feature type="chain" id="PRO_5021733902" evidence="1">
    <location>
        <begin position="24"/>
        <end position="212"/>
    </location>
</feature>
<reference evidence="3 4" key="1">
    <citation type="submission" date="2019-07" db="EMBL/GenBank/DDBJ databases">
        <title>Caenimonas sedimenti sp. nov., isolated from activated sludge.</title>
        <authorList>
            <person name="Xu J."/>
        </authorList>
    </citation>
    <scope>NUCLEOTIDE SEQUENCE [LARGE SCALE GENOMIC DNA]</scope>
    <source>
        <strain evidence="3 4">HX-9-20</strain>
    </source>
</reference>
<dbReference type="InterPro" id="IPR007055">
    <property type="entry name" value="BON_dom"/>
</dbReference>
<keyword evidence="1" id="KW-0732">Signal</keyword>
<name>A0A562ZNC2_9BURK</name>
<dbReference type="Pfam" id="PF04972">
    <property type="entry name" value="BON"/>
    <property type="match status" value="2"/>
</dbReference>
<evidence type="ECO:0000256" key="1">
    <source>
        <dbReference type="SAM" id="SignalP"/>
    </source>
</evidence>
<evidence type="ECO:0000259" key="2">
    <source>
        <dbReference type="PROSITE" id="PS50914"/>
    </source>
</evidence>
<sequence>MRLHFPSLAAKALCAALAAAALAGCAPLLIGGAAVGAMMATDRRTSGAQIDDEAIELRAGARMRESFGDNAHISVNSYNRQVLLTGEVPSEAVKQQAEQLAGRVENVRAVINELAVMPATTLPQRSNDVLVTGKVRASFVDASELQANAFRVVTERGTVYLMGRVTQAEADRATQITRQIPGVQRVVRIFELVQAADVRPATVASPAASAPR</sequence>